<sequence>MSNAPAQADRPTTRVTPLATVFGFVNVTKPDTKYKAEGEYKIRVKVPKEAAQGLYEELAALAEAKLEQTIQRAKKDPKFKASLKGKAPKAADLPFYEDEEDGTYVFTFKSKASFTSKKPGSEGETINRTIPIWQGNKRLKPEEVPKFGEGSTVKVSFVAADFFTAAVGAGITLRLEAVKLIKAVEYTGGGSNPFGDDEDEGDYQESTGNEFGDDDGNAEDSEF</sequence>
<evidence type="ECO:0000256" key="1">
    <source>
        <dbReference type="SAM" id="MobiDB-lite"/>
    </source>
</evidence>
<dbReference type="KEGG" id="vg:54975121"/>
<dbReference type="RefSeq" id="YP_009785075.1">
    <property type="nucleotide sequence ID" value="NC_047751.1"/>
</dbReference>
<keyword evidence="4" id="KW-1185">Reference proteome</keyword>
<organism evidence="3 4">
    <name type="scientific">Ralstonia phage phiITL-1</name>
    <dbReference type="NCBI Taxonomy" id="1597967"/>
    <lineage>
        <taxon>Viruses</taxon>
        <taxon>Duplodnaviria</taxon>
        <taxon>Heunggongvirae</taxon>
        <taxon>Uroviricota</taxon>
        <taxon>Caudoviricetes</taxon>
        <taxon>Autographivirales</taxon>
        <taxon>Autotranscriptaviridae</taxon>
        <taxon>Serkorvirus</taxon>
        <taxon>Serkorvirus ITL1</taxon>
    </lineage>
</organism>
<dbReference type="InterPro" id="IPR049476">
    <property type="entry name" value="SBB_BPT7"/>
</dbReference>
<dbReference type="Proteomes" id="UP000223875">
    <property type="component" value="Segment"/>
</dbReference>
<feature type="compositionally biased region" description="Acidic residues" evidence="1">
    <location>
        <begin position="211"/>
        <end position="223"/>
    </location>
</feature>
<evidence type="ECO:0000313" key="3">
    <source>
        <dbReference type="EMBL" id="AJT60822.1"/>
    </source>
</evidence>
<evidence type="ECO:0000313" key="4">
    <source>
        <dbReference type="Proteomes" id="UP000223875"/>
    </source>
</evidence>
<evidence type="ECO:0000259" key="2">
    <source>
        <dbReference type="Pfam" id="PF21265"/>
    </source>
</evidence>
<dbReference type="InterPro" id="IPR012340">
    <property type="entry name" value="NA-bd_OB-fold"/>
</dbReference>
<name>A0A0U1ZHK1_9CAUD</name>
<proteinExistence type="predicted"/>
<dbReference type="SUPFAM" id="SSF50249">
    <property type="entry name" value="Nucleic acid-binding proteins"/>
    <property type="match status" value="1"/>
</dbReference>
<feature type="domain" description="Single-stranded DNA-binding protein BPT7" evidence="2">
    <location>
        <begin position="24"/>
        <end position="182"/>
    </location>
</feature>
<dbReference type="EMBL" id="KP343639">
    <property type="protein sequence ID" value="AJT60822.1"/>
    <property type="molecule type" value="Genomic_DNA"/>
</dbReference>
<dbReference type="Gene3D" id="2.40.50.140">
    <property type="entry name" value="Nucleic acid-binding proteins"/>
    <property type="match status" value="1"/>
</dbReference>
<dbReference type="GeneID" id="54975121"/>
<dbReference type="Pfam" id="PF21265">
    <property type="entry name" value="SBB_T7"/>
    <property type="match status" value="1"/>
</dbReference>
<accession>A0A0U1ZHK1</accession>
<reference evidence="3 4" key="1">
    <citation type="submission" date="2015-01" db="EMBL/GenBank/DDBJ databases">
        <title>Genomic characterization of bacteriophage ITL-1, lytic for Rasltonia solanacearum.</title>
        <authorList>
            <person name="Hernandez-Romano J."/>
            <person name="Martinez-Barnetche J."/>
            <person name="Tellez-Sosa J.M."/>
            <person name="Gomez-Barreto R.E."/>
            <person name="Teran-Leon I."/>
            <person name="Serrano-Plancarte R."/>
            <person name="Zavala-Padilla G."/>
            <person name="Estrada-Carrillo M."/>
        </authorList>
    </citation>
    <scope>NUCLEOTIDE SEQUENCE [LARGE SCALE GENOMIC DNA]</scope>
</reference>
<protein>
    <submittedName>
        <fullName evidence="3">Putative ssDNA binding protein</fullName>
    </submittedName>
</protein>
<feature type="region of interest" description="Disordered" evidence="1">
    <location>
        <begin position="186"/>
        <end position="223"/>
    </location>
</feature>